<reference evidence="1 2" key="1">
    <citation type="submission" date="2012-12" db="EMBL/GenBank/DDBJ databases">
        <title>The Genome Sequence of Bacillus cereus VD196.</title>
        <authorList>
            <consortium name="The Broad Institute Genome Sequencing Platform"/>
            <consortium name="The Broad Institute Genome Sequencing Center for Infectious Disease"/>
            <person name="Feldgarden M."/>
            <person name="Van der Auwera G.A."/>
            <person name="Mahillon J."/>
            <person name="Duprez V."/>
            <person name="Timmery S."/>
            <person name="Mattelet C."/>
            <person name="Dierick K."/>
            <person name="Sun M."/>
            <person name="Yu Z."/>
            <person name="Zhu L."/>
            <person name="Hu X."/>
            <person name="Shank E.B."/>
            <person name="Swiecicka I."/>
            <person name="Hansen B.M."/>
            <person name="Andrup L."/>
            <person name="Walker B."/>
            <person name="Young S.K."/>
            <person name="Zeng Q."/>
            <person name="Gargeya S."/>
            <person name="Fitzgerald M."/>
            <person name="Haas B."/>
            <person name="Abouelleil A."/>
            <person name="Alvarado L."/>
            <person name="Arachchi H.M."/>
            <person name="Berlin A.M."/>
            <person name="Chapman S.B."/>
            <person name="Dewar J."/>
            <person name="Goldberg J."/>
            <person name="Griggs A."/>
            <person name="Gujja S."/>
            <person name="Hansen M."/>
            <person name="Howarth C."/>
            <person name="Imamovic A."/>
            <person name="Larimer J."/>
            <person name="McCowan C."/>
            <person name="Murphy C."/>
            <person name="Neiman D."/>
            <person name="Pearson M."/>
            <person name="Priest M."/>
            <person name="Roberts A."/>
            <person name="Saif S."/>
            <person name="Shea T."/>
            <person name="Sisk P."/>
            <person name="Sykes S."/>
            <person name="Wortman J."/>
            <person name="Nusbaum C."/>
            <person name="Birren B."/>
        </authorList>
    </citation>
    <scope>NUCLEOTIDE SEQUENCE [LARGE SCALE GENOMIC DNA]</scope>
    <source>
        <strain evidence="1 2">VD196</strain>
    </source>
</reference>
<dbReference type="EMBL" id="AHFL01000011">
    <property type="protein sequence ID" value="EOO67451.1"/>
    <property type="molecule type" value="Genomic_DNA"/>
</dbReference>
<protein>
    <recommendedName>
        <fullName evidence="3">Plasmid replication protein RepL domain-containing protein</fullName>
    </recommendedName>
</protein>
<sequence length="276" mass="31998">MGSTLRIIDVTTGEDRTQEYSLVNRKQAEGYKRAIEKEQYRLISRGKNWVASYHDPIREVITGLTLTEAGAIIKLLPFLRFKSDGKLIKDGKPLKQMDIQRIFKRGKVATTKILTRLEELSVIHVLKEGRSNVYSISANFHTMGDVKDGESFTKLYQVKTQEIVADLDLNEVGLLYKILPFFHFQTYYLCSNPNEQDAKEIKHLNRDGLASEIGHEPETVSRLMVHLRNAGVIMQQRAHRSETYLVHPDIMFRKDSEDEYTRIIRKQFEELAKLRK</sequence>
<comment type="caution">
    <text evidence="1">The sequence shown here is derived from an EMBL/GenBank/DDBJ whole genome shotgun (WGS) entry which is preliminary data.</text>
</comment>
<organism evidence="1 2">
    <name type="scientific">Bacillus cereus VD196</name>
    <dbReference type="NCBI Taxonomy" id="1053243"/>
    <lineage>
        <taxon>Bacteria</taxon>
        <taxon>Bacillati</taxon>
        <taxon>Bacillota</taxon>
        <taxon>Bacilli</taxon>
        <taxon>Bacillales</taxon>
        <taxon>Bacillaceae</taxon>
        <taxon>Bacillus</taxon>
        <taxon>Bacillus cereus group</taxon>
    </lineage>
</organism>
<gene>
    <name evidence="1" type="ORF">IKE_02578</name>
</gene>
<proteinExistence type="predicted"/>
<dbReference type="Proteomes" id="UP000014023">
    <property type="component" value="Unassembled WGS sequence"/>
</dbReference>
<name>A0A9W5V981_BACCE</name>
<evidence type="ECO:0008006" key="3">
    <source>
        <dbReference type="Google" id="ProtNLM"/>
    </source>
</evidence>
<evidence type="ECO:0000313" key="2">
    <source>
        <dbReference type="Proteomes" id="UP000014023"/>
    </source>
</evidence>
<dbReference type="RefSeq" id="WP_016125039.1">
    <property type="nucleotide sequence ID" value="NZ_KB976254.1"/>
</dbReference>
<evidence type="ECO:0000313" key="1">
    <source>
        <dbReference type="EMBL" id="EOO67451.1"/>
    </source>
</evidence>
<dbReference type="AlphaFoldDB" id="A0A9W5V981"/>
<accession>A0A9W5V981</accession>